<protein>
    <recommendedName>
        <fullName evidence="5">EF-hand domain-containing protein</fullName>
    </recommendedName>
</protein>
<keyword evidence="2" id="KW-0472">Membrane</keyword>
<evidence type="ECO:0000313" key="4">
    <source>
        <dbReference type="Proteomes" id="UP001165085"/>
    </source>
</evidence>
<dbReference type="OrthoDB" id="10371164at2759"/>
<feature type="region of interest" description="Disordered" evidence="1">
    <location>
        <begin position="1"/>
        <end position="20"/>
    </location>
</feature>
<dbReference type="InterPro" id="IPR018247">
    <property type="entry name" value="EF_Hand_1_Ca_BS"/>
</dbReference>
<feature type="transmembrane region" description="Helical" evidence="2">
    <location>
        <begin position="123"/>
        <end position="148"/>
    </location>
</feature>
<keyword evidence="4" id="KW-1185">Reference proteome</keyword>
<evidence type="ECO:0008006" key="5">
    <source>
        <dbReference type="Google" id="ProtNLM"/>
    </source>
</evidence>
<evidence type="ECO:0000256" key="1">
    <source>
        <dbReference type="SAM" id="MobiDB-lite"/>
    </source>
</evidence>
<organism evidence="3 4">
    <name type="scientific">Triparma strigata</name>
    <dbReference type="NCBI Taxonomy" id="1606541"/>
    <lineage>
        <taxon>Eukaryota</taxon>
        <taxon>Sar</taxon>
        <taxon>Stramenopiles</taxon>
        <taxon>Ochrophyta</taxon>
        <taxon>Bolidophyceae</taxon>
        <taxon>Parmales</taxon>
        <taxon>Triparmaceae</taxon>
        <taxon>Triparma</taxon>
    </lineage>
</organism>
<dbReference type="EMBL" id="BRXY01000395">
    <property type="protein sequence ID" value="GMH92142.1"/>
    <property type="molecule type" value="Genomic_DNA"/>
</dbReference>
<keyword evidence="2" id="KW-0812">Transmembrane</keyword>
<comment type="caution">
    <text evidence="3">The sequence shown here is derived from an EMBL/GenBank/DDBJ whole genome shotgun (WGS) entry which is preliminary data.</text>
</comment>
<dbReference type="PROSITE" id="PS00018">
    <property type="entry name" value="EF_HAND_1"/>
    <property type="match status" value="1"/>
</dbReference>
<accession>A0A9W7BKL6</accession>
<dbReference type="AlphaFoldDB" id="A0A9W7BKL6"/>
<feature type="transmembrane region" description="Helical" evidence="2">
    <location>
        <begin position="174"/>
        <end position="195"/>
    </location>
</feature>
<evidence type="ECO:0000256" key="2">
    <source>
        <dbReference type="SAM" id="Phobius"/>
    </source>
</evidence>
<gene>
    <name evidence="3" type="ORF">TrST_g6592</name>
</gene>
<proteinExistence type="predicted"/>
<dbReference type="Proteomes" id="UP001165085">
    <property type="component" value="Unassembled WGS sequence"/>
</dbReference>
<feature type="transmembrane region" description="Helical" evidence="2">
    <location>
        <begin position="201"/>
        <end position="224"/>
    </location>
</feature>
<sequence>MPSKSNSVAQKLHDDNVESVAAAKTEEKPSWCKKAAHPFANTVKLREAEKHMLEIWAQDFSSLTIVDEDGDGNMTPQDIFMRAEKKLNSLVSLGVIAGLLAGTSLATLELDLPDTKLSKHLQAWSHTCSLSSCSLSIGVSILVAYQYYNGMKLLSKGYLTVQLFIAKTDFMKRLCVGGFVSAAFLQLVTLIIVTVCRLEERVTLIGEISGVLVSLGVFTVVLAAMRVDMHTYKLCKHTAIRYTDTVNKEKALSFDNDNGESK</sequence>
<feature type="transmembrane region" description="Helical" evidence="2">
    <location>
        <begin position="90"/>
        <end position="108"/>
    </location>
</feature>
<keyword evidence="2" id="KW-1133">Transmembrane helix</keyword>
<evidence type="ECO:0000313" key="3">
    <source>
        <dbReference type="EMBL" id="GMH92142.1"/>
    </source>
</evidence>
<name>A0A9W7BKL6_9STRA</name>
<reference evidence="4" key="1">
    <citation type="journal article" date="2023" name="Commun. Biol.">
        <title>Genome analysis of Parmales, the sister group of diatoms, reveals the evolutionary specialization of diatoms from phago-mixotrophs to photoautotrophs.</title>
        <authorList>
            <person name="Ban H."/>
            <person name="Sato S."/>
            <person name="Yoshikawa S."/>
            <person name="Yamada K."/>
            <person name="Nakamura Y."/>
            <person name="Ichinomiya M."/>
            <person name="Sato N."/>
            <person name="Blanc-Mathieu R."/>
            <person name="Endo H."/>
            <person name="Kuwata A."/>
            <person name="Ogata H."/>
        </authorList>
    </citation>
    <scope>NUCLEOTIDE SEQUENCE [LARGE SCALE GENOMIC DNA]</scope>
    <source>
        <strain evidence="4">NIES 3701</strain>
    </source>
</reference>